<evidence type="ECO:0000313" key="8">
    <source>
        <dbReference type="EMBL" id="WPU65940.1"/>
    </source>
</evidence>
<organism evidence="8 9">
    <name type="scientific">Peredibacter starrii</name>
    <dbReference type="NCBI Taxonomy" id="28202"/>
    <lineage>
        <taxon>Bacteria</taxon>
        <taxon>Pseudomonadati</taxon>
        <taxon>Bdellovibrionota</taxon>
        <taxon>Bacteriovoracia</taxon>
        <taxon>Bacteriovoracales</taxon>
        <taxon>Bacteriovoracaceae</taxon>
        <taxon>Peredibacter</taxon>
    </lineage>
</organism>
<dbReference type="InterPro" id="IPR028581">
    <property type="entry name" value="DeoC_typeI"/>
</dbReference>
<evidence type="ECO:0000256" key="2">
    <source>
        <dbReference type="ARBA" id="ARBA00022490"/>
    </source>
</evidence>
<dbReference type="RefSeq" id="WP_321397438.1">
    <property type="nucleotide sequence ID" value="NZ_CP139487.1"/>
</dbReference>
<evidence type="ECO:0000256" key="7">
    <source>
        <dbReference type="HAMAP-Rule" id="MF_00114"/>
    </source>
</evidence>
<keyword evidence="4 7" id="KW-0704">Schiff base</keyword>
<dbReference type="Pfam" id="PF01791">
    <property type="entry name" value="DeoC"/>
    <property type="match status" value="1"/>
</dbReference>
<dbReference type="KEGG" id="psti:SOO65_04200"/>
<evidence type="ECO:0000256" key="6">
    <source>
        <dbReference type="ARBA" id="ARBA00056337"/>
    </source>
</evidence>
<dbReference type="EC" id="4.1.2.4" evidence="7"/>
<keyword evidence="3 7" id="KW-0456">Lyase</keyword>
<evidence type="ECO:0000256" key="3">
    <source>
        <dbReference type="ARBA" id="ARBA00023239"/>
    </source>
</evidence>
<reference evidence="8 9" key="1">
    <citation type="submission" date="2023-11" db="EMBL/GenBank/DDBJ databases">
        <title>Peredibacter starrii A3.12.</title>
        <authorList>
            <person name="Mitchell R.J."/>
        </authorList>
    </citation>
    <scope>NUCLEOTIDE SEQUENCE [LARGE SCALE GENOMIC DNA]</scope>
    <source>
        <strain evidence="8 9">A3.12</strain>
    </source>
</reference>
<comment type="similarity">
    <text evidence="1 7">Belongs to the DeoC/FbaB aldolase family. DeoC type 1 subfamily.</text>
</comment>
<dbReference type="PANTHER" id="PTHR10889">
    <property type="entry name" value="DEOXYRIBOSE-PHOSPHATE ALDOLASE"/>
    <property type="match status" value="1"/>
</dbReference>
<dbReference type="InterPro" id="IPR011343">
    <property type="entry name" value="DeoC"/>
</dbReference>
<evidence type="ECO:0000256" key="5">
    <source>
        <dbReference type="ARBA" id="ARBA00048791"/>
    </source>
</evidence>
<proteinExistence type="inferred from homology"/>
<dbReference type="GO" id="GO:0006018">
    <property type="term" value="P:2-deoxyribose 1-phosphate catabolic process"/>
    <property type="evidence" value="ECO:0007669"/>
    <property type="project" value="UniProtKB-UniRule"/>
</dbReference>
<feature type="active site" description="Proton donor/acceptor" evidence="7">
    <location>
        <position position="181"/>
    </location>
</feature>
<sequence length="221" mass="23785">MKFNQYIDHTLLKADASAAQIEKLCAEAREHEFFSVCVNSYYVKKALSFLSGSNVKVCTVVGFPLGASTMETKRFEAMKAVAEGAREIDMVINVSAIKSGEWQYVLDDMSSLAQVCHQQGSILKVILETCLLTQEEKIKACELAVKAKVDFVKTSTGFSTGGATIEDVKLMRSIVGTMGVKASGGIRDAETARKMIEAGATRLGTSASVEIVKGLTSTASY</sequence>
<keyword evidence="9" id="KW-1185">Reference proteome</keyword>
<dbReference type="SUPFAM" id="SSF51569">
    <property type="entry name" value="Aldolase"/>
    <property type="match status" value="1"/>
</dbReference>
<dbReference type="GO" id="GO:0016052">
    <property type="term" value="P:carbohydrate catabolic process"/>
    <property type="evidence" value="ECO:0007669"/>
    <property type="project" value="TreeGrafter"/>
</dbReference>
<dbReference type="InterPro" id="IPR013785">
    <property type="entry name" value="Aldolase_TIM"/>
</dbReference>
<dbReference type="NCBIfam" id="TIGR00126">
    <property type="entry name" value="deoC"/>
    <property type="match status" value="1"/>
</dbReference>
<comment type="pathway">
    <text evidence="7">Carbohydrate degradation; 2-deoxy-D-ribose 1-phosphate degradation; D-glyceraldehyde 3-phosphate and acetaldehyde from 2-deoxy-alpha-D-ribose 1-phosphate: step 2/2.</text>
</comment>
<dbReference type="InterPro" id="IPR002915">
    <property type="entry name" value="DeoC/FbaB/LacD_aldolase"/>
</dbReference>
<gene>
    <name evidence="7 8" type="primary">deoC</name>
    <name evidence="8" type="ORF">SOO65_04200</name>
</gene>
<evidence type="ECO:0000256" key="4">
    <source>
        <dbReference type="ARBA" id="ARBA00023270"/>
    </source>
</evidence>
<evidence type="ECO:0000313" key="9">
    <source>
        <dbReference type="Proteomes" id="UP001324634"/>
    </source>
</evidence>
<comment type="function">
    <text evidence="6 7">Catalyzes a reversible aldol reaction between acetaldehyde and D-glyceraldehyde 3-phosphate to generate 2-deoxy-D-ribose 5-phosphate.</text>
</comment>
<feature type="active site" description="Proton donor/acceptor" evidence="7">
    <location>
        <position position="89"/>
    </location>
</feature>
<comment type="catalytic activity">
    <reaction evidence="5 7">
        <text>2-deoxy-D-ribose 5-phosphate = D-glyceraldehyde 3-phosphate + acetaldehyde</text>
        <dbReference type="Rhea" id="RHEA:12821"/>
        <dbReference type="ChEBI" id="CHEBI:15343"/>
        <dbReference type="ChEBI" id="CHEBI:59776"/>
        <dbReference type="ChEBI" id="CHEBI:62877"/>
        <dbReference type="EC" id="4.1.2.4"/>
    </reaction>
</comment>
<dbReference type="PIRSF" id="PIRSF001357">
    <property type="entry name" value="DeoC"/>
    <property type="match status" value="1"/>
</dbReference>
<accession>A0AAX4HSF7</accession>
<comment type="subcellular location">
    <subcellularLocation>
        <location evidence="7">Cytoplasm</location>
    </subcellularLocation>
</comment>
<evidence type="ECO:0000256" key="1">
    <source>
        <dbReference type="ARBA" id="ARBA00010936"/>
    </source>
</evidence>
<dbReference type="EMBL" id="CP139487">
    <property type="protein sequence ID" value="WPU65940.1"/>
    <property type="molecule type" value="Genomic_DNA"/>
</dbReference>
<dbReference type="SMART" id="SM01133">
    <property type="entry name" value="DeoC"/>
    <property type="match status" value="1"/>
</dbReference>
<dbReference type="PANTHER" id="PTHR10889:SF1">
    <property type="entry name" value="DEOXYRIBOSE-PHOSPHATE ALDOLASE"/>
    <property type="match status" value="1"/>
</dbReference>
<dbReference type="CDD" id="cd00959">
    <property type="entry name" value="DeoC"/>
    <property type="match status" value="1"/>
</dbReference>
<feature type="active site" description="Schiff-base intermediate with acetaldehyde" evidence="7">
    <location>
        <position position="153"/>
    </location>
</feature>
<dbReference type="GO" id="GO:0004139">
    <property type="term" value="F:deoxyribose-phosphate aldolase activity"/>
    <property type="evidence" value="ECO:0007669"/>
    <property type="project" value="UniProtKB-UniRule"/>
</dbReference>
<dbReference type="Gene3D" id="3.20.20.70">
    <property type="entry name" value="Aldolase class I"/>
    <property type="match status" value="1"/>
</dbReference>
<dbReference type="HAMAP" id="MF_00114">
    <property type="entry name" value="DeoC_type1"/>
    <property type="match status" value="1"/>
</dbReference>
<name>A0AAX4HSF7_9BACT</name>
<dbReference type="GO" id="GO:0009264">
    <property type="term" value="P:deoxyribonucleotide catabolic process"/>
    <property type="evidence" value="ECO:0007669"/>
    <property type="project" value="UniProtKB-UniRule"/>
</dbReference>
<dbReference type="AlphaFoldDB" id="A0AAX4HSF7"/>
<dbReference type="FunFam" id="3.20.20.70:FF:000044">
    <property type="entry name" value="Deoxyribose-phosphate aldolase"/>
    <property type="match status" value="1"/>
</dbReference>
<keyword evidence="2 7" id="KW-0963">Cytoplasm</keyword>
<dbReference type="Proteomes" id="UP001324634">
    <property type="component" value="Chromosome"/>
</dbReference>
<dbReference type="GO" id="GO:0005737">
    <property type="term" value="C:cytoplasm"/>
    <property type="evidence" value="ECO:0007669"/>
    <property type="project" value="UniProtKB-SubCell"/>
</dbReference>
<protein>
    <recommendedName>
        <fullName evidence="7">Deoxyribose-phosphate aldolase</fullName>
        <shortName evidence="7">DERA</shortName>
        <ecNumber evidence="7">4.1.2.4</ecNumber>
    </recommendedName>
    <alternativeName>
        <fullName evidence="7">2-deoxy-D-ribose 5-phosphate aldolase</fullName>
    </alternativeName>
    <alternativeName>
        <fullName evidence="7">Phosphodeoxyriboaldolase</fullName>
        <shortName evidence="7">Deoxyriboaldolase</shortName>
    </alternativeName>
</protein>